<dbReference type="EMBL" id="BK016044">
    <property type="protein sequence ID" value="DAF91052.1"/>
    <property type="molecule type" value="Genomic_DNA"/>
</dbReference>
<accession>A0A8S5U9C2</accession>
<reference evidence="2" key="1">
    <citation type="journal article" date="2021" name="Proc. Natl. Acad. Sci. U.S.A.">
        <title>A Catalog of Tens of Thousands of Viruses from Human Metagenomes Reveals Hidden Associations with Chronic Diseases.</title>
        <authorList>
            <person name="Tisza M.J."/>
            <person name="Buck C.B."/>
        </authorList>
    </citation>
    <scope>NUCLEOTIDE SEQUENCE</scope>
    <source>
        <strain evidence="2">Ct7aK2</strain>
    </source>
</reference>
<keyword evidence="1" id="KW-1133">Transmembrane helix</keyword>
<organism evidence="2">
    <name type="scientific">Siphoviridae sp. ct7aK2</name>
    <dbReference type="NCBI Taxonomy" id="2825351"/>
    <lineage>
        <taxon>Viruses</taxon>
        <taxon>Duplodnaviria</taxon>
        <taxon>Heunggongvirae</taxon>
        <taxon>Uroviricota</taxon>
        <taxon>Caudoviricetes</taxon>
    </lineage>
</organism>
<name>A0A8S5U9C2_9CAUD</name>
<keyword evidence="1" id="KW-0812">Transmembrane</keyword>
<keyword evidence="1" id="KW-0472">Membrane</keyword>
<evidence type="ECO:0000256" key="1">
    <source>
        <dbReference type="SAM" id="Phobius"/>
    </source>
</evidence>
<evidence type="ECO:0000313" key="2">
    <source>
        <dbReference type="EMBL" id="DAF91052.1"/>
    </source>
</evidence>
<feature type="transmembrane region" description="Helical" evidence="1">
    <location>
        <begin position="9"/>
        <end position="26"/>
    </location>
</feature>
<sequence>MDLRITKNHYLVYYLSLFLYCLRGIVNND</sequence>
<proteinExistence type="predicted"/>
<protein>
    <submittedName>
        <fullName evidence="2">Uncharacterized protein</fullName>
    </submittedName>
</protein>